<reference evidence="3" key="1">
    <citation type="journal article" date="2019" name="Sci. Rep.">
        <title>Draft genome of Tanacetum cinerariifolium, the natural source of mosquito coil.</title>
        <authorList>
            <person name="Yamashiro T."/>
            <person name="Shiraishi A."/>
            <person name="Satake H."/>
            <person name="Nakayama K."/>
        </authorList>
    </citation>
    <scope>NUCLEOTIDE SEQUENCE</scope>
</reference>
<evidence type="ECO:0000313" key="3">
    <source>
        <dbReference type="EMBL" id="GEY03389.1"/>
    </source>
</evidence>
<dbReference type="PROSITE" id="PS50076">
    <property type="entry name" value="DNAJ_2"/>
    <property type="match status" value="1"/>
</dbReference>
<sequence>MKAVTSRGGLAYEGPPIPTNSLLEKVVEQDTEETTDKEHSNCQGSTAHIQPPVVPISIPEPDVSRTQPKPNIPYPSRLNDQKLREKATNQMEKFFQIFHDLHFDISFADALLLMPKSASTIKSLLTNKDKLFELAKNEALKCLQMGKDALGLGDRVKAFKFITKAKRLDPLLQIDDLLKNLDEKNGFSNSPENAASGGAGEGSGGRSKVSGNGSGRVNGLGNGSSLGTNEQMTIVWEIRRKRDYYDILGVGKDCGVEDIRKAYRKLSLKVHPDKNKAPGSEEAFKKVSKAF</sequence>
<dbReference type="InterPro" id="IPR051100">
    <property type="entry name" value="DnaJ_subfamily_B/C"/>
</dbReference>
<dbReference type="SUPFAM" id="SSF46565">
    <property type="entry name" value="Chaperone J-domain"/>
    <property type="match status" value="1"/>
</dbReference>
<dbReference type="PANTHER" id="PTHR43908:SF3">
    <property type="entry name" value="AT29763P-RELATED"/>
    <property type="match status" value="1"/>
</dbReference>
<dbReference type="GO" id="GO:0071218">
    <property type="term" value="P:cellular response to misfolded protein"/>
    <property type="evidence" value="ECO:0007669"/>
    <property type="project" value="TreeGrafter"/>
</dbReference>
<feature type="region of interest" description="Disordered" evidence="1">
    <location>
        <begin position="272"/>
        <end position="291"/>
    </location>
</feature>
<protein>
    <submittedName>
        <fullName evidence="3">Chaperone protein DnaJ 49-like</fullName>
    </submittedName>
</protein>
<gene>
    <name evidence="3" type="ORF">Tci_375363</name>
</gene>
<feature type="domain" description="J" evidence="2">
    <location>
        <begin position="243"/>
        <end position="291"/>
    </location>
</feature>
<dbReference type="InterPro" id="IPR001623">
    <property type="entry name" value="DnaJ_domain"/>
</dbReference>
<feature type="compositionally biased region" description="Gly residues" evidence="1">
    <location>
        <begin position="212"/>
        <end position="224"/>
    </location>
</feature>
<dbReference type="PANTHER" id="PTHR43908">
    <property type="entry name" value="AT29763P-RELATED"/>
    <property type="match status" value="1"/>
</dbReference>
<dbReference type="GO" id="GO:0005789">
    <property type="term" value="C:endoplasmic reticulum membrane"/>
    <property type="evidence" value="ECO:0007669"/>
    <property type="project" value="TreeGrafter"/>
</dbReference>
<comment type="caution">
    <text evidence="3">The sequence shown here is derived from an EMBL/GenBank/DDBJ whole genome shotgun (WGS) entry which is preliminary data.</text>
</comment>
<evidence type="ECO:0000259" key="2">
    <source>
        <dbReference type="PROSITE" id="PS50076"/>
    </source>
</evidence>
<dbReference type="AlphaFoldDB" id="A0A699HLD4"/>
<dbReference type="Gene3D" id="1.10.287.110">
    <property type="entry name" value="DnaJ domain"/>
    <property type="match status" value="1"/>
</dbReference>
<dbReference type="SMART" id="SM00271">
    <property type="entry name" value="DnaJ"/>
    <property type="match status" value="1"/>
</dbReference>
<dbReference type="EMBL" id="BKCJ010146991">
    <property type="protein sequence ID" value="GEY03389.1"/>
    <property type="molecule type" value="Genomic_DNA"/>
</dbReference>
<dbReference type="CDD" id="cd06257">
    <property type="entry name" value="DnaJ"/>
    <property type="match status" value="1"/>
</dbReference>
<feature type="region of interest" description="Disordered" evidence="1">
    <location>
        <begin position="1"/>
        <end position="77"/>
    </location>
</feature>
<dbReference type="GO" id="GO:0030544">
    <property type="term" value="F:Hsp70 protein binding"/>
    <property type="evidence" value="ECO:0007669"/>
    <property type="project" value="TreeGrafter"/>
</dbReference>
<organism evidence="3">
    <name type="scientific">Tanacetum cinerariifolium</name>
    <name type="common">Dalmatian daisy</name>
    <name type="synonym">Chrysanthemum cinerariifolium</name>
    <dbReference type="NCBI Taxonomy" id="118510"/>
    <lineage>
        <taxon>Eukaryota</taxon>
        <taxon>Viridiplantae</taxon>
        <taxon>Streptophyta</taxon>
        <taxon>Embryophyta</taxon>
        <taxon>Tracheophyta</taxon>
        <taxon>Spermatophyta</taxon>
        <taxon>Magnoliopsida</taxon>
        <taxon>eudicotyledons</taxon>
        <taxon>Gunneridae</taxon>
        <taxon>Pentapetalae</taxon>
        <taxon>asterids</taxon>
        <taxon>campanulids</taxon>
        <taxon>Asterales</taxon>
        <taxon>Asteraceae</taxon>
        <taxon>Asteroideae</taxon>
        <taxon>Anthemideae</taxon>
        <taxon>Anthemidinae</taxon>
        <taxon>Tanacetum</taxon>
    </lineage>
</organism>
<proteinExistence type="predicted"/>
<evidence type="ECO:0000256" key="1">
    <source>
        <dbReference type="SAM" id="MobiDB-lite"/>
    </source>
</evidence>
<accession>A0A699HLD4</accession>
<dbReference type="Pfam" id="PF00226">
    <property type="entry name" value="DnaJ"/>
    <property type="match status" value="1"/>
</dbReference>
<feature type="region of interest" description="Disordered" evidence="1">
    <location>
        <begin position="188"/>
        <end position="224"/>
    </location>
</feature>
<dbReference type="InterPro" id="IPR036869">
    <property type="entry name" value="J_dom_sf"/>
</dbReference>
<dbReference type="PRINTS" id="PR00625">
    <property type="entry name" value="JDOMAIN"/>
</dbReference>
<feature type="non-terminal residue" evidence="3">
    <location>
        <position position="291"/>
    </location>
</feature>
<name>A0A699HLD4_TANCI</name>